<dbReference type="AlphaFoldDB" id="A0A165EUQ1"/>
<reference evidence="2 3" key="1">
    <citation type="journal article" date="2016" name="Mol. Biol. Evol.">
        <title>Comparative Genomics of Early-Diverging Mushroom-Forming Fungi Provides Insights into the Origins of Lignocellulose Decay Capabilities.</title>
        <authorList>
            <person name="Nagy L.G."/>
            <person name="Riley R."/>
            <person name="Tritt A."/>
            <person name="Adam C."/>
            <person name="Daum C."/>
            <person name="Floudas D."/>
            <person name="Sun H."/>
            <person name="Yadav J.S."/>
            <person name="Pangilinan J."/>
            <person name="Larsson K.H."/>
            <person name="Matsuura K."/>
            <person name="Barry K."/>
            <person name="Labutti K."/>
            <person name="Kuo R."/>
            <person name="Ohm R.A."/>
            <person name="Bhattacharya S.S."/>
            <person name="Shirouzu T."/>
            <person name="Yoshinaga Y."/>
            <person name="Martin F.M."/>
            <person name="Grigoriev I.V."/>
            <person name="Hibbett D.S."/>
        </authorList>
    </citation>
    <scope>NUCLEOTIDE SEQUENCE [LARGE SCALE GENOMIC DNA]</scope>
    <source>
        <strain evidence="2 3">HHB12733</strain>
    </source>
</reference>
<feature type="region of interest" description="Disordered" evidence="1">
    <location>
        <begin position="35"/>
        <end position="65"/>
    </location>
</feature>
<dbReference type="EMBL" id="KV423992">
    <property type="protein sequence ID" value="KZT55559.1"/>
    <property type="molecule type" value="Genomic_DNA"/>
</dbReference>
<accession>A0A165EUQ1</accession>
<proteinExistence type="predicted"/>
<name>A0A165EUQ1_9BASI</name>
<keyword evidence="3" id="KW-1185">Reference proteome</keyword>
<evidence type="ECO:0000313" key="3">
    <source>
        <dbReference type="Proteomes" id="UP000076842"/>
    </source>
</evidence>
<evidence type="ECO:0000313" key="2">
    <source>
        <dbReference type="EMBL" id="KZT55559.1"/>
    </source>
</evidence>
<dbReference type="InParanoid" id="A0A165EUQ1"/>
<gene>
    <name evidence="2" type="ORF">CALCODRAFT_345077</name>
</gene>
<protein>
    <submittedName>
        <fullName evidence="2">Uncharacterized protein</fullName>
    </submittedName>
</protein>
<evidence type="ECO:0000256" key="1">
    <source>
        <dbReference type="SAM" id="MobiDB-lite"/>
    </source>
</evidence>
<feature type="compositionally biased region" description="Basic and acidic residues" evidence="1">
    <location>
        <begin position="47"/>
        <end position="65"/>
    </location>
</feature>
<sequence length="146" mass="15827">MPRTRSYPLTSAIRASHVRAIELPPKAHCLMHGTAETRHRSSPAHVTEADVARSRESNAPRRAESRQGSVVFRVWLVWRTGLNVDGCRRPPVAMAGTYRSTDGSSPIPGPRSRALSQCPATAGLCLHGFRVGGMGLSRAPNFTCGR</sequence>
<dbReference type="Proteomes" id="UP000076842">
    <property type="component" value="Unassembled WGS sequence"/>
</dbReference>
<organism evidence="2 3">
    <name type="scientific">Calocera cornea HHB12733</name>
    <dbReference type="NCBI Taxonomy" id="1353952"/>
    <lineage>
        <taxon>Eukaryota</taxon>
        <taxon>Fungi</taxon>
        <taxon>Dikarya</taxon>
        <taxon>Basidiomycota</taxon>
        <taxon>Agaricomycotina</taxon>
        <taxon>Dacrymycetes</taxon>
        <taxon>Dacrymycetales</taxon>
        <taxon>Dacrymycetaceae</taxon>
        <taxon>Calocera</taxon>
    </lineage>
</organism>